<proteinExistence type="inferred from homology"/>
<evidence type="ECO:0000256" key="2">
    <source>
        <dbReference type="ARBA" id="ARBA00017703"/>
    </source>
</evidence>
<dbReference type="SUPFAM" id="SSF52540">
    <property type="entry name" value="P-loop containing nucleoside triphosphate hydrolases"/>
    <property type="match status" value="1"/>
</dbReference>
<dbReference type="EMBL" id="BJUN01000008">
    <property type="protein sequence ID" value="GEK58765.1"/>
    <property type="molecule type" value="Genomic_DNA"/>
</dbReference>
<dbReference type="STRING" id="1371.GCA_900166605_03203"/>
<evidence type="ECO:0000259" key="9">
    <source>
        <dbReference type="Pfam" id="PF06144"/>
    </source>
</evidence>
<gene>
    <name evidence="11" type="primary">yqeN</name>
    <name evidence="11" type="ORF">MHA01_16700</name>
</gene>
<dbReference type="InterPro" id="IPR010372">
    <property type="entry name" value="DNA_pol3_delta_N"/>
</dbReference>
<sequence>MDYITMEKKVQQEEVQPFYLLQGEESYMIQDIQQKIIGKALAEGEKEFNLSTFDMRETPIEIAVEEAETLPFFGERRVIVLKNCYFLTGAREKEKVEHKIEALETYARQPNPTTVLILSAPYEKLDARKKVVKEIKKQAVVLEAAAAGEETMKKWMQQFNQAHQLVMSREVMDRFIALAGKDLLMLAEEAKKLQLYTGSGEVTMETVDKLVPRSLEDNVFELVAAVVKGQAKTMLRIYYDLLKQGEEPIKILALLARQIRIIYHVKNLKQQGYSRKRMAGSIKIHPYAVQLAEKPAAAFSHAYLQEAMKLLSATDYQMKAGKMDKQLALELCFMKLVSGQKIGQ</sequence>
<protein>
    <recommendedName>
        <fullName evidence="2">DNA polymerase III subunit delta</fullName>
        <ecNumber evidence="1">2.7.7.7</ecNumber>
    </recommendedName>
</protein>
<dbReference type="PANTHER" id="PTHR34388:SF1">
    <property type="entry name" value="DNA POLYMERASE III SUBUNIT DELTA"/>
    <property type="match status" value="1"/>
</dbReference>
<dbReference type="NCBIfam" id="TIGR01128">
    <property type="entry name" value="holA"/>
    <property type="match status" value="1"/>
</dbReference>
<comment type="similarity">
    <text evidence="7">Belongs to the DNA polymerase HolA subunit family.</text>
</comment>
<evidence type="ECO:0000256" key="7">
    <source>
        <dbReference type="ARBA" id="ARBA00034754"/>
    </source>
</evidence>
<dbReference type="AlphaFoldDB" id="A0A510Y611"/>
<dbReference type="Pfam" id="PF21694">
    <property type="entry name" value="DNA_pol3_delta_C"/>
    <property type="match status" value="1"/>
</dbReference>
<dbReference type="InterPro" id="IPR027417">
    <property type="entry name" value="P-loop_NTPase"/>
</dbReference>
<evidence type="ECO:0000259" key="10">
    <source>
        <dbReference type="Pfam" id="PF21694"/>
    </source>
</evidence>
<dbReference type="EC" id="2.7.7.7" evidence="1"/>
<dbReference type="OrthoDB" id="9775929at2"/>
<evidence type="ECO:0000256" key="3">
    <source>
        <dbReference type="ARBA" id="ARBA00022679"/>
    </source>
</evidence>
<comment type="catalytic activity">
    <reaction evidence="8">
        <text>DNA(n) + a 2'-deoxyribonucleoside 5'-triphosphate = DNA(n+1) + diphosphate</text>
        <dbReference type="Rhea" id="RHEA:22508"/>
        <dbReference type="Rhea" id="RHEA-COMP:17339"/>
        <dbReference type="Rhea" id="RHEA-COMP:17340"/>
        <dbReference type="ChEBI" id="CHEBI:33019"/>
        <dbReference type="ChEBI" id="CHEBI:61560"/>
        <dbReference type="ChEBI" id="CHEBI:173112"/>
        <dbReference type="EC" id="2.7.7.7"/>
    </reaction>
</comment>
<dbReference type="PANTHER" id="PTHR34388">
    <property type="entry name" value="DNA POLYMERASE III SUBUNIT DELTA"/>
    <property type="match status" value="1"/>
</dbReference>
<dbReference type="SUPFAM" id="SSF48019">
    <property type="entry name" value="post-AAA+ oligomerization domain-like"/>
    <property type="match status" value="1"/>
</dbReference>
<keyword evidence="4" id="KW-0548">Nucleotidyltransferase</keyword>
<evidence type="ECO:0000313" key="11">
    <source>
        <dbReference type="EMBL" id="GEK58765.1"/>
    </source>
</evidence>
<evidence type="ECO:0000256" key="1">
    <source>
        <dbReference type="ARBA" id="ARBA00012417"/>
    </source>
</evidence>
<evidence type="ECO:0000256" key="5">
    <source>
        <dbReference type="ARBA" id="ARBA00022705"/>
    </source>
</evidence>
<keyword evidence="12" id="KW-1185">Reference proteome</keyword>
<evidence type="ECO:0000256" key="6">
    <source>
        <dbReference type="ARBA" id="ARBA00022932"/>
    </source>
</evidence>
<dbReference type="Gene3D" id="1.10.8.60">
    <property type="match status" value="1"/>
</dbReference>
<accession>A0A510Y611</accession>
<comment type="caution">
    <text evidence="11">The sequence shown here is derived from an EMBL/GenBank/DDBJ whole genome shotgun (WGS) entry which is preliminary data.</text>
</comment>
<feature type="domain" description="DNA polymerase III delta subunit-like C-terminal" evidence="10">
    <location>
        <begin position="216"/>
        <end position="336"/>
    </location>
</feature>
<organism evidence="11 12">
    <name type="scientific">Marinococcus halophilus</name>
    <dbReference type="NCBI Taxonomy" id="1371"/>
    <lineage>
        <taxon>Bacteria</taxon>
        <taxon>Bacillati</taxon>
        <taxon>Bacillota</taxon>
        <taxon>Bacilli</taxon>
        <taxon>Bacillales</taxon>
        <taxon>Bacillaceae</taxon>
        <taxon>Marinococcus</taxon>
    </lineage>
</organism>
<dbReference type="Gene3D" id="3.40.50.300">
    <property type="entry name" value="P-loop containing nucleotide triphosphate hydrolases"/>
    <property type="match status" value="1"/>
</dbReference>
<evidence type="ECO:0000256" key="4">
    <source>
        <dbReference type="ARBA" id="ARBA00022695"/>
    </source>
</evidence>
<keyword evidence="3" id="KW-0808">Transferase</keyword>
<name>A0A510Y611_MARHA</name>
<evidence type="ECO:0000256" key="8">
    <source>
        <dbReference type="ARBA" id="ARBA00049244"/>
    </source>
</evidence>
<dbReference type="GO" id="GO:0006261">
    <property type="term" value="P:DNA-templated DNA replication"/>
    <property type="evidence" value="ECO:0007669"/>
    <property type="project" value="TreeGrafter"/>
</dbReference>
<evidence type="ECO:0000313" key="12">
    <source>
        <dbReference type="Proteomes" id="UP000321051"/>
    </source>
</evidence>
<dbReference type="Pfam" id="PF06144">
    <property type="entry name" value="DNA_pol3_delta"/>
    <property type="match status" value="1"/>
</dbReference>
<dbReference type="GO" id="GO:0009360">
    <property type="term" value="C:DNA polymerase III complex"/>
    <property type="evidence" value="ECO:0007669"/>
    <property type="project" value="InterPro"/>
</dbReference>
<dbReference type="InterPro" id="IPR008921">
    <property type="entry name" value="DNA_pol3_clamp-load_cplx_C"/>
</dbReference>
<dbReference type="GO" id="GO:0003887">
    <property type="term" value="F:DNA-directed DNA polymerase activity"/>
    <property type="evidence" value="ECO:0007669"/>
    <property type="project" value="UniProtKB-KW"/>
</dbReference>
<dbReference type="Proteomes" id="UP000321051">
    <property type="component" value="Unassembled WGS sequence"/>
</dbReference>
<keyword evidence="6" id="KW-0239">DNA-directed DNA polymerase</keyword>
<dbReference type="InterPro" id="IPR048466">
    <property type="entry name" value="DNA_pol3_delta-like_C"/>
</dbReference>
<reference evidence="11 12" key="1">
    <citation type="submission" date="2019-07" db="EMBL/GenBank/DDBJ databases">
        <title>Whole genome shotgun sequence of Marinococcus halophilus NBRC 102359.</title>
        <authorList>
            <person name="Hosoyama A."/>
            <person name="Uohara A."/>
            <person name="Ohji S."/>
            <person name="Ichikawa N."/>
        </authorList>
    </citation>
    <scope>NUCLEOTIDE SEQUENCE [LARGE SCALE GENOMIC DNA]</scope>
    <source>
        <strain evidence="11 12">NBRC 102359</strain>
    </source>
</reference>
<dbReference type="GO" id="GO:0003677">
    <property type="term" value="F:DNA binding"/>
    <property type="evidence" value="ECO:0007669"/>
    <property type="project" value="InterPro"/>
</dbReference>
<dbReference type="InterPro" id="IPR005790">
    <property type="entry name" value="DNA_polIII_delta"/>
</dbReference>
<dbReference type="Gene3D" id="1.20.272.10">
    <property type="match status" value="1"/>
</dbReference>
<feature type="domain" description="DNA polymerase III delta N-terminal" evidence="9">
    <location>
        <begin position="19"/>
        <end position="144"/>
    </location>
</feature>
<keyword evidence="5" id="KW-0235">DNA replication</keyword>